<accession>A0A3B0Z969</accession>
<evidence type="ECO:0000256" key="6">
    <source>
        <dbReference type="ARBA" id="ARBA00023284"/>
    </source>
</evidence>
<dbReference type="PANTHER" id="PTHR10293:SF72">
    <property type="entry name" value="MONOTHIOL GLUTAREDOXIN-S14, CHLOROPLASTIC"/>
    <property type="match status" value="1"/>
</dbReference>
<dbReference type="GO" id="GO:0015036">
    <property type="term" value="F:disulfide oxidoreductase activity"/>
    <property type="evidence" value="ECO:0007669"/>
    <property type="project" value="InterPro"/>
</dbReference>
<keyword evidence="2" id="KW-0001">2Fe-2S</keyword>
<reference evidence="8" key="1">
    <citation type="submission" date="2018-06" db="EMBL/GenBank/DDBJ databases">
        <authorList>
            <person name="Zhirakovskaya E."/>
        </authorList>
    </citation>
    <scope>NUCLEOTIDE SEQUENCE</scope>
</reference>
<evidence type="ECO:0000259" key="7">
    <source>
        <dbReference type="Pfam" id="PF00462"/>
    </source>
</evidence>
<sequence length="107" mass="11901">MDIMVKLKELVETNSVVIFMKGSPQFPQCGFSGRTVQALQECGEEFAYVNIFDEPEVHKNLPAFSDWPTFPQVFVNGELVGGCDITLELFQSGELKTLIQEAVAKKA</sequence>
<protein>
    <submittedName>
        <fullName evidence="8">Glutaredoxin-related protein</fullName>
    </submittedName>
</protein>
<comment type="similarity">
    <text evidence="1">Belongs to the glutaredoxin family. Monothiol subfamily.</text>
</comment>
<keyword evidence="3" id="KW-0479">Metal-binding</keyword>
<dbReference type="Pfam" id="PF00462">
    <property type="entry name" value="Glutaredoxin"/>
    <property type="match status" value="1"/>
</dbReference>
<keyword evidence="4" id="KW-0408">Iron</keyword>
<dbReference type="CDD" id="cd03028">
    <property type="entry name" value="GRX_PICOT_like"/>
    <property type="match status" value="1"/>
</dbReference>
<evidence type="ECO:0000256" key="2">
    <source>
        <dbReference type="ARBA" id="ARBA00022714"/>
    </source>
</evidence>
<gene>
    <name evidence="8" type="ORF">MNBD_GAMMA16-2009</name>
</gene>
<dbReference type="PANTHER" id="PTHR10293">
    <property type="entry name" value="GLUTAREDOXIN FAMILY MEMBER"/>
    <property type="match status" value="1"/>
</dbReference>
<evidence type="ECO:0000256" key="4">
    <source>
        <dbReference type="ARBA" id="ARBA00023004"/>
    </source>
</evidence>
<dbReference type="InterPro" id="IPR036249">
    <property type="entry name" value="Thioredoxin-like_sf"/>
</dbReference>
<dbReference type="AlphaFoldDB" id="A0A3B0Z969"/>
<dbReference type="SUPFAM" id="SSF52833">
    <property type="entry name" value="Thioredoxin-like"/>
    <property type="match status" value="1"/>
</dbReference>
<dbReference type="Gene3D" id="3.40.30.10">
    <property type="entry name" value="Glutaredoxin"/>
    <property type="match status" value="1"/>
</dbReference>
<dbReference type="EMBL" id="UOFO01000051">
    <property type="protein sequence ID" value="VAW84723.1"/>
    <property type="molecule type" value="Genomic_DNA"/>
</dbReference>
<feature type="domain" description="Glutaredoxin" evidence="7">
    <location>
        <begin position="16"/>
        <end position="80"/>
    </location>
</feature>
<evidence type="ECO:0000256" key="5">
    <source>
        <dbReference type="ARBA" id="ARBA00023014"/>
    </source>
</evidence>
<dbReference type="GO" id="GO:0051537">
    <property type="term" value="F:2 iron, 2 sulfur cluster binding"/>
    <property type="evidence" value="ECO:0007669"/>
    <property type="project" value="UniProtKB-KW"/>
</dbReference>
<evidence type="ECO:0000256" key="1">
    <source>
        <dbReference type="ARBA" id="ARBA00009630"/>
    </source>
</evidence>
<dbReference type="InterPro" id="IPR002109">
    <property type="entry name" value="Glutaredoxin"/>
</dbReference>
<evidence type="ECO:0000256" key="3">
    <source>
        <dbReference type="ARBA" id="ARBA00022723"/>
    </source>
</evidence>
<keyword evidence="5" id="KW-0411">Iron-sulfur</keyword>
<proteinExistence type="inferred from homology"/>
<dbReference type="InterPro" id="IPR004480">
    <property type="entry name" value="Monothiol_GRX-rel"/>
</dbReference>
<keyword evidence="6" id="KW-0676">Redox-active center</keyword>
<dbReference type="GO" id="GO:0046872">
    <property type="term" value="F:metal ion binding"/>
    <property type="evidence" value="ECO:0007669"/>
    <property type="project" value="UniProtKB-KW"/>
</dbReference>
<evidence type="ECO:0000313" key="8">
    <source>
        <dbReference type="EMBL" id="VAW84723.1"/>
    </source>
</evidence>
<organism evidence="8">
    <name type="scientific">hydrothermal vent metagenome</name>
    <dbReference type="NCBI Taxonomy" id="652676"/>
    <lineage>
        <taxon>unclassified sequences</taxon>
        <taxon>metagenomes</taxon>
        <taxon>ecological metagenomes</taxon>
    </lineage>
</organism>
<dbReference type="InterPro" id="IPR033658">
    <property type="entry name" value="GRX_PICOT-like"/>
</dbReference>
<name>A0A3B0Z969_9ZZZZ</name>
<dbReference type="InterPro" id="IPR014434">
    <property type="entry name" value="Monothiol_GRX"/>
</dbReference>
<dbReference type="PIRSF" id="PIRSF005894">
    <property type="entry name" value="Monothiol_GRX"/>
    <property type="match status" value="1"/>
</dbReference>
<dbReference type="NCBIfam" id="TIGR00365">
    <property type="entry name" value="Grx4 family monothiol glutaredoxin"/>
    <property type="match status" value="1"/>
</dbReference>
<dbReference type="PROSITE" id="PS51354">
    <property type="entry name" value="GLUTAREDOXIN_2"/>
    <property type="match status" value="1"/>
</dbReference>